<dbReference type="RefSeq" id="WP_132417666.1">
    <property type="nucleotide sequence ID" value="NZ_SKFG01000006.1"/>
</dbReference>
<protein>
    <submittedName>
        <fullName evidence="1">Uncharacterized protein</fullName>
    </submittedName>
</protein>
<name>A0A4R4EEQ2_9BACL</name>
<dbReference type="EMBL" id="SKFG01000006">
    <property type="protein sequence ID" value="TCZ78229.1"/>
    <property type="molecule type" value="Genomic_DNA"/>
</dbReference>
<dbReference type="AlphaFoldDB" id="A0A4R4EEQ2"/>
<evidence type="ECO:0000313" key="2">
    <source>
        <dbReference type="Proteomes" id="UP000295418"/>
    </source>
</evidence>
<proteinExistence type="predicted"/>
<keyword evidence="2" id="KW-1185">Reference proteome</keyword>
<organism evidence="1 2">
    <name type="scientific">Paenibacillus albiflavus</name>
    <dbReference type="NCBI Taxonomy" id="2545760"/>
    <lineage>
        <taxon>Bacteria</taxon>
        <taxon>Bacillati</taxon>
        <taxon>Bacillota</taxon>
        <taxon>Bacilli</taxon>
        <taxon>Bacillales</taxon>
        <taxon>Paenibacillaceae</taxon>
        <taxon>Paenibacillus</taxon>
    </lineage>
</organism>
<evidence type="ECO:0000313" key="1">
    <source>
        <dbReference type="EMBL" id="TCZ78229.1"/>
    </source>
</evidence>
<gene>
    <name evidence="1" type="ORF">E0485_08890</name>
</gene>
<comment type="caution">
    <text evidence="1">The sequence shown here is derived from an EMBL/GenBank/DDBJ whole genome shotgun (WGS) entry which is preliminary data.</text>
</comment>
<sequence length="82" mass="9241">MQTKQFLIPLSSGVVEGIMQQEETVSPALKAGAFLKVLLRIYDTNVINSIIHKKPYAITHKGHNFIFLVYVLVTNNLMRNIA</sequence>
<reference evidence="1 2" key="1">
    <citation type="submission" date="2019-03" db="EMBL/GenBank/DDBJ databases">
        <authorList>
            <person name="Kim M.K.M."/>
        </authorList>
    </citation>
    <scope>NUCLEOTIDE SEQUENCE [LARGE SCALE GENOMIC DNA]</scope>
    <source>
        <strain evidence="1 2">18JY21-1</strain>
    </source>
</reference>
<accession>A0A4R4EEQ2</accession>
<dbReference type="Proteomes" id="UP000295418">
    <property type="component" value="Unassembled WGS sequence"/>
</dbReference>